<dbReference type="AlphaFoldDB" id="A0A9W4T9M3"/>
<proteinExistence type="predicted"/>
<dbReference type="EMBL" id="CAMKVN010020408">
    <property type="protein sequence ID" value="CAI2199140.1"/>
    <property type="molecule type" value="Genomic_DNA"/>
</dbReference>
<gene>
    <name evidence="1" type="ORF">FWILDA_LOCUS18925</name>
</gene>
<feature type="non-terminal residue" evidence="1">
    <location>
        <position position="1"/>
    </location>
</feature>
<dbReference type="Proteomes" id="UP001153678">
    <property type="component" value="Unassembled WGS sequence"/>
</dbReference>
<sequence length="70" mass="8379">FQNPYQFNQSFFPPIQNTRILTINSILLPSAQHKDSEQFYQYNNIYNKNNNHNNVVELHQNKINSLLENK</sequence>
<comment type="caution">
    <text evidence="1">The sequence shown here is derived from an EMBL/GenBank/DDBJ whole genome shotgun (WGS) entry which is preliminary data.</text>
</comment>
<evidence type="ECO:0000313" key="2">
    <source>
        <dbReference type="Proteomes" id="UP001153678"/>
    </source>
</evidence>
<protein>
    <submittedName>
        <fullName evidence="1">5011_t:CDS:1</fullName>
    </submittedName>
</protein>
<evidence type="ECO:0000313" key="1">
    <source>
        <dbReference type="EMBL" id="CAI2199140.1"/>
    </source>
</evidence>
<name>A0A9W4T9M3_9GLOM</name>
<accession>A0A9W4T9M3</accession>
<organism evidence="1 2">
    <name type="scientific">Funneliformis geosporum</name>
    <dbReference type="NCBI Taxonomy" id="1117311"/>
    <lineage>
        <taxon>Eukaryota</taxon>
        <taxon>Fungi</taxon>
        <taxon>Fungi incertae sedis</taxon>
        <taxon>Mucoromycota</taxon>
        <taxon>Glomeromycotina</taxon>
        <taxon>Glomeromycetes</taxon>
        <taxon>Glomerales</taxon>
        <taxon>Glomeraceae</taxon>
        <taxon>Funneliformis</taxon>
    </lineage>
</organism>
<keyword evidence="2" id="KW-1185">Reference proteome</keyword>
<reference evidence="1" key="1">
    <citation type="submission" date="2022-08" db="EMBL/GenBank/DDBJ databases">
        <authorList>
            <person name="Kallberg Y."/>
            <person name="Tangrot J."/>
            <person name="Rosling A."/>
        </authorList>
    </citation>
    <scope>NUCLEOTIDE SEQUENCE</scope>
    <source>
        <strain evidence="1">Wild A</strain>
    </source>
</reference>
<feature type="non-terminal residue" evidence="1">
    <location>
        <position position="70"/>
    </location>
</feature>